<evidence type="ECO:0000313" key="2">
    <source>
        <dbReference type="EMBL" id="EFQ88176.1"/>
    </source>
</evidence>
<protein>
    <submittedName>
        <fullName evidence="2">Uncharacterized protein</fullName>
    </submittedName>
</protein>
<dbReference type="AlphaFoldDB" id="E3S1H3"/>
<feature type="region of interest" description="Disordered" evidence="1">
    <location>
        <begin position="28"/>
        <end position="68"/>
    </location>
</feature>
<evidence type="ECO:0000256" key="1">
    <source>
        <dbReference type="SAM" id="MobiDB-lite"/>
    </source>
</evidence>
<keyword evidence="3" id="KW-1185">Reference proteome</keyword>
<reference evidence="2 3" key="1">
    <citation type="journal article" date="2010" name="Genome Biol.">
        <title>A first genome assembly of the barley fungal pathogen Pyrenophora teres f. teres.</title>
        <authorList>
            <person name="Ellwood S.R."/>
            <person name="Liu Z."/>
            <person name="Syme R.A."/>
            <person name="Lai Z."/>
            <person name="Hane J.K."/>
            <person name="Keiper F."/>
            <person name="Moffat C.S."/>
            <person name="Oliver R.P."/>
            <person name="Friesen T.L."/>
        </authorList>
    </citation>
    <scope>NUCLEOTIDE SEQUENCE [LARGE SCALE GENOMIC DNA]</scope>
    <source>
        <strain evidence="2 3">0-1</strain>
    </source>
</reference>
<proteinExistence type="predicted"/>
<name>E3S1H3_PYRTT</name>
<dbReference type="Proteomes" id="UP000001067">
    <property type="component" value="Unassembled WGS sequence"/>
</dbReference>
<dbReference type="KEGG" id="pte:PTT_16063"/>
<dbReference type="HOGENOM" id="CLU_2795200_0_0_1"/>
<dbReference type="EMBL" id="GL536569">
    <property type="protein sequence ID" value="EFQ88176.1"/>
    <property type="molecule type" value="Genomic_DNA"/>
</dbReference>
<feature type="compositionally biased region" description="Basic residues" evidence="1">
    <location>
        <begin position="59"/>
        <end position="68"/>
    </location>
</feature>
<evidence type="ECO:0000313" key="3">
    <source>
        <dbReference type="Proteomes" id="UP000001067"/>
    </source>
</evidence>
<sequence length="68" mass="7751">MSQAMPSIETYIAYALHIVANFRWKRTSTKVQKAHLSTRSPEGSSKHPKSRRPLAAPKVQKRPHNVDK</sequence>
<accession>E3S1H3</accession>
<gene>
    <name evidence="2" type="ORF">PTT_16063</name>
</gene>
<feature type="compositionally biased region" description="Polar residues" evidence="1">
    <location>
        <begin position="29"/>
        <end position="43"/>
    </location>
</feature>
<organism evidence="3">
    <name type="scientific">Pyrenophora teres f. teres (strain 0-1)</name>
    <name type="common">Barley net blotch fungus</name>
    <name type="synonym">Drechslera teres f. teres</name>
    <dbReference type="NCBI Taxonomy" id="861557"/>
    <lineage>
        <taxon>Eukaryota</taxon>
        <taxon>Fungi</taxon>
        <taxon>Dikarya</taxon>
        <taxon>Ascomycota</taxon>
        <taxon>Pezizomycotina</taxon>
        <taxon>Dothideomycetes</taxon>
        <taxon>Pleosporomycetidae</taxon>
        <taxon>Pleosporales</taxon>
        <taxon>Pleosporineae</taxon>
        <taxon>Pleosporaceae</taxon>
        <taxon>Pyrenophora</taxon>
    </lineage>
</organism>